<name>A0A511WNQ7_9BACI</name>
<proteinExistence type="predicted"/>
<evidence type="ECO:0000313" key="2">
    <source>
        <dbReference type="EMBL" id="GEN52776.1"/>
    </source>
</evidence>
<keyword evidence="1" id="KW-0732">Signal</keyword>
<feature type="signal peptide" evidence="1">
    <location>
        <begin position="1"/>
        <end position="21"/>
    </location>
</feature>
<reference evidence="2 3" key="1">
    <citation type="submission" date="2019-07" db="EMBL/GenBank/DDBJ databases">
        <title>Whole genome shotgun sequence of Halobacillus faecis NBRC 103569.</title>
        <authorList>
            <person name="Hosoyama A."/>
            <person name="Uohara A."/>
            <person name="Ohji S."/>
            <person name="Ichikawa N."/>
        </authorList>
    </citation>
    <scope>NUCLEOTIDE SEQUENCE [LARGE SCALE GENOMIC DNA]</scope>
    <source>
        <strain evidence="2 3">NBRC 103569</strain>
    </source>
</reference>
<organism evidence="2 3">
    <name type="scientific">Halobacillus faecis</name>
    <dbReference type="NCBI Taxonomy" id="360184"/>
    <lineage>
        <taxon>Bacteria</taxon>
        <taxon>Bacillati</taxon>
        <taxon>Bacillota</taxon>
        <taxon>Bacilli</taxon>
        <taxon>Bacillales</taxon>
        <taxon>Bacillaceae</taxon>
        <taxon>Halobacillus</taxon>
    </lineage>
</organism>
<dbReference type="EMBL" id="BJYD01000006">
    <property type="protein sequence ID" value="GEN52776.1"/>
    <property type="molecule type" value="Genomic_DNA"/>
</dbReference>
<accession>A0A511WNQ7</accession>
<comment type="caution">
    <text evidence="2">The sequence shown here is derived from an EMBL/GenBank/DDBJ whole genome shotgun (WGS) entry which is preliminary data.</text>
</comment>
<evidence type="ECO:0000256" key="1">
    <source>
        <dbReference type="SAM" id="SignalP"/>
    </source>
</evidence>
<keyword evidence="3" id="KW-1185">Reference proteome</keyword>
<dbReference type="OrthoDB" id="2970878at2"/>
<evidence type="ECO:0008006" key="4">
    <source>
        <dbReference type="Google" id="ProtNLM"/>
    </source>
</evidence>
<feature type="chain" id="PRO_5022115207" description="DUF3221 domain-containing protein" evidence="1">
    <location>
        <begin position="22"/>
        <end position="97"/>
    </location>
</feature>
<dbReference type="PROSITE" id="PS51257">
    <property type="entry name" value="PROKAR_LIPOPROTEIN"/>
    <property type="match status" value="1"/>
</dbReference>
<protein>
    <recommendedName>
        <fullName evidence="4">DUF3221 domain-containing protein</fullName>
    </recommendedName>
</protein>
<gene>
    <name evidence="2" type="ORF">HFA01_10380</name>
</gene>
<dbReference type="Proteomes" id="UP000321886">
    <property type="component" value="Unassembled WGS sequence"/>
</dbReference>
<sequence length="97" mass="10942">MRLFMLFLFVFLLTSCGPAENYDRSPDIRGTAIDIISSKQVLVRNEEGKLNVQEIIVTVEQGTIEKDKAYNIWLEGEVLDSQPPRGKAGKVEKINES</sequence>
<dbReference type="RefSeq" id="WP_146813864.1">
    <property type="nucleotide sequence ID" value="NZ_BJYD01000006.1"/>
</dbReference>
<evidence type="ECO:0000313" key="3">
    <source>
        <dbReference type="Proteomes" id="UP000321886"/>
    </source>
</evidence>
<dbReference type="AlphaFoldDB" id="A0A511WNQ7"/>